<dbReference type="OrthoDB" id="103819at2759"/>
<name>A0A1Y1UQW5_9TREE</name>
<gene>
    <name evidence="2" type="ORF">BD324DRAFT_610744</name>
</gene>
<proteinExistence type="predicted"/>
<reference evidence="2 3" key="1">
    <citation type="submission" date="2017-03" db="EMBL/GenBank/DDBJ databases">
        <title>Widespread Adenine N6-methylation of Active Genes in Fungi.</title>
        <authorList>
            <consortium name="DOE Joint Genome Institute"/>
            <person name="Mondo S.J."/>
            <person name="Dannebaum R.O."/>
            <person name="Kuo R.C."/>
            <person name="Louie K.B."/>
            <person name="Bewick A.J."/>
            <person name="Labutti K."/>
            <person name="Haridas S."/>
            <person name="Kuo A."/>
            <person name="Salamov A."/>
            <person name="Ahrendt S.R."/>
            <person name="Lau R."/>
            <person name="Bowen B.P."/>
            <person name="Lipzen A."/>
            <person name="Sullivan W."/>
            <person name="Andreopoulos W.B."/>
            <person name="Clum A."/>
            <person name="Lindquist E."/>
            <person name="Daum C."/>
            <person name="Northen T.R."/>
            <person name="Ramamoorthy G."/>
            <person name="Schmitz R.J."/>
            <person name="Gryganskyi A."/>
            <person name="Culley D."/>
            <person name="Magnuson J."/>
            <person name="James T.Y."/>
            <person name="O'Malley M.A."/>
            <person name="Stajich J.E."/>
            <person name="Spatafora J.W."/>
            <person name="Visel A."/>
            <person name="Grigoriev I.V."/>
        </authorList>
    </citation>
    <scope>NUCLEOTIDE SEQUENCE [LARGE SCALE GENOMIC DNA]</scope>
    <source>
        <strain evidence="2 3">NRRL Y-17943</strain>
    </source>
</reference>
<feature type="compositionally biased region" description="Acidic residues" evidence="1">
    <location>
        <begin position="653"/>
        <end position="664"/>
    </location>
</feature>
<dbReference type="GeneID" id="33556023"/>
<evidence type="ECO:0000313" key="3">
    <source>
        <dbReference type="Proteomes" id="UP000193218"/>
    </source>
</evidence>
<dbReference type="Proteomes" id="UP000193218">
    <property type="component" value="Unassembled WGS sequence"/>
</dbReference>
<sequence>MASSDLLNNLPASASIPVYGHWALRFHETIQCRRYTIASEDAKAGSSSLDPDLRLEHAWRQINSTTLTDVADILDSGCAIVAPVKNEQSPEKSSDSTPCLWVFSSGRKELNIPGLQEEPEASIDPLDLISCDVHGSNYDCLKRPGVREGGTVESRDKCRNLRWTPKPAVARAWSLLTDALVESLAWRKGRRVIMQPIHQAYEGHTELQGLLYPLSRDKCALRIQAKEPPRISPKDLNVLDMPNQLVFVRPLYLPAITLGPFSPNDTQSTILSESFSAALGSTWNTDRTGKQLVTELDRTVYNAWSVVWVPRLKSNDKSVDSWTLSQGILTVWPTHLLLDACPTRPTSIPVSQPPGSIFASTTPDDLMASATEIYQLMSREASFPTAQFHPSDATTVVPPDQSAAVISPESPIFGSESEQGDKSDIDDLFSAHSGEDEPVVETKRPVKAEVDFELLSEIADEDEVQEEEKQVQLERDVIMDFAQEQDSEDEGEGEAEGEITQITEDDFAFFDSPRSPQDEVFPTAQTEEEPYRAPEEEAAEPVETVEPKPELDEHPVEAKETDGDTSIVRPVKQVQFAPSPPLLDHSHTHSSPEFDLIPTDFVPLHLGPVRASAFPYSLPSPATTPEALRVELVDRLRKPNSKYKDDYAAAWDVESDVSDMEPDDGSPPGPLTPESMMDDGSAAGNQSLISTESASEADQELRWRSKKCISADWLWLREQAVDVLAVPWEIGWAGGSKSDAAVEPEDHVVDSSILEELDCSRLANHILADRHLRMYIEGSDAFRVNVAVAEAHEDDTLAWMRQGSALCEFIDHHDNEMHNPSGNPKSLAPLSVHVGFAGSVMSLGAAGLRYWPQLGLEPVGGRKDIAFSVLHEKASGAEGATLRFLQALEGVYESLGLGKLTKQGSIWEQVAACDPSDLVITLNTRLCQDLDGAAIFCILFSTDLQTIIRAGFSSKIIDPTQDGHIYHIFPGRFPSQEDLVTIAFDIYDRIPRPVRPISIRGLPMSSSVASIQSPHFTLVNEDQRKPELTLAWPLKSYDVMNRWTMIHCAYDYDEDLDMAVAMVLDDQGQSWRLGTFLGLKDSGTRIAKLWDYINDVAEQMAVEYRLTIFAPPTLSVVELNCWKSAIVKSKIPTSIVHASGTASSRIKQTSLKPIGAIPPALFADASTRLIDESLTAYYASHYTRAPVHLPARPDSSSHHLLFPHSVFLLSIAMPNLSYESTTLSVLYHESPPGKSDEDISLLLAGAIYRLIALGRLRFGFDSSRPAHVEGVNKVLSCFRKIAAV</sequence>
<evidence type="ECO:0000256" key="1">
    <source>
        <dbReference type="SAM" id="MobiDB-lite"/>
    </source>
</evidence>
<protein>
    <submittedName>
        <fullName evidence="2">Uncharacterized protein</fullName>
    </submittedName>
</protein>
<comment type="caution">
    <text evidence="2">The sequence shown here is derived from an EMBL/GenBank/DDBJ whole genome shotgun (WGS) entry which is preliminary data.</text>
</comment>
<dbReference type="InParanoid" id="A0A1Y1UQW5"/>
<dbReference type="STRING" id="4999.A0A1Y1UQW5"/>
<keyword evidence="3" id="KW-1185">Reference proteome</keyword>
<dbReference type="RefSeq" id="XP_021874122.1">
    <property type="nucleotide sequence ID" value="XM_022014215.1"/>
</dbReference>
<feature type="region of interest" description="Disordered" evidence="1">
    <location>
        <begin position="653"/>
        <end position="684"/>
    </location>
</feature>
<feature type="region of interest" description="Disordered" evidence="1">
    <location>
        <begin position="405"/>
        <end position="445"/>
    </location>
</feature>
<feature type="region of interest" description="Disordered" evidence="1">
    <location>
        <begin position="509"/>
        <end position="564"/>
    </location>
</feature>
<dbReference type="EMBL" id="NBSH01000001">
    <property type="protein sequence ID" value="ORX40443.1"/>
    <property type="molecule type" value="Genomic_DNA"/>
</dbReference>
<organism evidence="2 3">
    <name type="scientific">Kockovaella imperatae</name>
    <dbReference type="NCBI Taxonomy" id="4999"/>
    <lineage>
        <taxon>Eukaryota</taxon>
        <taxon>Fungi</taxon>
        <taxon>Dikarya</taxon>
        <taxon>Basidiomycota</taxon>
        <taxon>Agaricomycotina</taxon>
        <taxon>Tremellomycetes</taxon>
        <taxon>Tremellales</taxon>
        <taxon>Cuniculitremaceae</taxon>
        <taxon>Kockovaella</taxon>
    </lineage>
</organism>
<feature type="compositionally biased region" description="Basic and acidic residues" evidence="1">
    <location>
        <begin position="545"/>
        <end position="562"/>
    </location>
</feature>
<accession>A0A1Y1UQW5</accession>
<evidence type="ECO:0000313" key="2">
    <source>
        <dbReference type="EMBL" id="ORX40443.1"/>
    </source>
</evidence>